<name>A0ABS9IHH2_9FLAO</name>
<evidence type="ECO:0000256" key="4">
    <source>
        <dbReference type="ARBA" id="ARBA00022741"/>
    </source>
</evidence>
<evidence type="ECO:0000256" key="1">
    <source>
        <dbReference type="ARBA" id="ARBA00022490"/>
    </source>
</evidence>
<comment type="similarity">
    <text evidence="8">Belongs to the MobA family.</text>
</comment>
<gene>
    <name evidence="8" type="primary">mobA</name>
    <name evidence="10" type="ORF">L3X39_05945</name>
</gene>
<dbReference type="SUPFAM" id="SSF53448">
    <property type="entry name" value="Nucleotide-diphospho-sugar transferases"/>
    <property type="match status" value="1"/>
</dbReference>
<dbReference type="RefSeq" id="WP_237230858.1">
    <property type="nucleotide sequence ID" value="NZ_JAKKDV010000002.1"/>
</dbReference>
<keyword evidence="4 8" id="KW-0547">Nucleotide-binding</keyword>
<accession>A0ABS9IHH2</accession>
<keyword evidence="5 8" id="KW-0460">Magnesium</keyword>
<dbReference type="EMBL" id="JAKKDV010000002">
    <property type="protein sequence ID" value="MCF7560174.1"/>
    <property type="molecule type" value="Genomic_DNA"/>
</dbReference>
<comment type="catalytic activity">
    <reaction evidence="8">
        <text>Mo-molybdopterin + GTP + H(+) = Mo-molybdopterin guanine dinucleotide + diphosphate</text>
        <dbReference type="Rhea" id="RHEA:34243"/>
        <dbReference type="ChEBI" id="CHEBI:15378"/>
        <dbReference type="ChEBI" id="CHEBI:33019"/>
        <dbReference type="ChEBI" id="CHEBI:37565"/>
        <dbReference type="ChEBI" id="CHEBI:71302"/>
        <dbReference type="ChEBI" id="CHEBI:71310"/>
        <dbReference type="EC" id="2.7.7.77"/>
    </reaction>
</comment>
<evidence type="ECO:0000256" key="7">
    <source>
        <dbReference type="ARBA" id="ARBA00023150"/>
    </source>
</evidence>
<keyword evidence="11" id="KW-1185">Reference proteome</keyword>
<dbReference type="EC" id="2.7.7.77" evidence="8"/>
<keyword evidence="7 8" id="KW-0501">Molybdenum cofactor biosynthesis</keyword>
<feature type="binding site" evidence="8">
    <location>
        <position position="24"/>
    </location>
    <ligand>
        <name>GTP</name>
        <dbReference type="ChEBI" id="CHEBI:37565"/>
    </ligand>
</feature>
<dbReference type="HAMAP" id="MF_00316">
    <property type="entry name" value="MobA"/>
    <property type="match status" value="1"/>
</dbReference>
<feature type="binding site" evidence="8">
    <location>
        <position position="97"/>
    </location>
    <ligand>
        <name>Mg(2+)</name>
        <dbReference type="ChEBI" id="CHEBI:18420"/>
    </ligand>
</feature>
<dbReference type="CDD" id="cd02503">
    <property type="entry name" value="MobA"/>
    <property type="match status" value="1"/>
</dbReference>
<comment type="caution">
    <text evidence="8">Lacks conserved residue(s) required for the propagation of feature annotation.</text>
</comment>
<dbReference type="InterPro" id="IPR013482">
    <property type="entry name" value="Molybde_CF_guanTrfase"/>
</dbReference>
<dbReference type="GO" id="GO:0016779">
    <property type="term" value="F:nucleotidyltransferase activity"/>
    <property type="evidence" value="ECO:0007669"/>
    <property type="project" value="UniProtKB-KW"/>
</dbReference>
<evidence type="ECO:0000256" key="6">
    <source>
        <dbReference type="ARBA" id="ARBA00023134"/>
    </source>
</evidence>
<keyword evidence="1 8" id="KW-0963">Cytoplasm</keyword>
<reference evidence="10 11" key="1">
    <citation type="submission" date="2022-01" db="EMBL/GenBank/DDBJ databases">
        <title>Draft genome sequence of Sabulilitoribacter multivorans KCTC 32326.</title>
        <authorList>
            <person name="Oh J.-S."/>
        </authorList>
    </citation>
    <scope>NUCLEOTIDE SEQUENCE [LARGE SCALE GENOMIC DNA]</scope>
    <source>
        <strain evidence="10 11">M-M16</strain>
    </source>
</reference>
<feature type="binding site" evidence="8">
    <location>
        <position position="68"/>
    </location>
    <ligand>
        <name>GTP</name>
        <dbReference type="ChEBI" id="CHEBI:37565"/>
    </ligand>
</feature>
<comment type="subcellular location">
    <subcellularLocation>
        <location evidence="8">Cytoplasm</location>
    </subcellularLocation>
</comment>
<keyword evidence="10" id="KW-0548">Nucleotidyltransferase</keyword>
<keyword evidence="2 8" id="KW-0808">Transferase</keyword>
<evidence type="ECO:0000256" key="3">
    <source>
        <dbReference type="ARBA" id="ARBA00022723"/>
    </source>
</evidence>
<keyword evidence="6 8" id="KW-0342">GTP-binding</keyword>
<feature type="domain" description="MobA-like NTP transferase" evidence="9">
    <location>
        <begin position="9"/>
        <end position="153"/>
    </location>
</feature>
<feature type="binding site" evidence="8">
    <location>
        <begin position="12"/>
        <end position="14"/>
    </location>
    <ligand>
        <name>GTP</name>
        <dbReference type="ChEBI" id="CHEBI:37565"/>
    </ligand>
</feature>
<dbReference type="Proteomes" id="UP001200022">
    <property type="component" value="Unassembled WGS sequence"/>
</dbReference>
<evidence type="ECO:0000256" key="8">
    <source>
        <dbReference type="HAMAP-Rule" id="MF_00316"/>
    </source>
</evidence>
<comment type="function">
    <text evidence="8">Transfers a GMP moiety from GTP to Mo-molybdopterin (Mo-MPT) cofactor (Moco or molybdenum cofactor) to form Mo-molybdopterin guanine dinucleotide (Mo-MGD) cofactor.</text>
</comment>
<feature type="binding site" evidence="8">
    <location>
        <position position="97"/>
    </location>
    <ligand>
        <name>GTP</name>
        <dbReference type="ChEBI" id="CHEBI:37565"/>
    </ligand>
</feature>
<organism evidence="10 11">
    <name type="scientific">Flaviramulus multivorans</name>
    <dbReference type="NCBI Taxonomy" id="1304750"/>
    <lineage>
        <taxon>Bacteria</taxon>
        <taxon>Pseudomonadati</taxon>
        <taxon>Bacteroidota</taxon>
        <taxon>Flavobacteriia</taxon>
        <taxon>Flavobacteriales</taxon>
        <taxon>Flavobacteriaceae</taxon>
        <taxon>Flaviramulus</taxon>
    </lineage>
</organism>
<proteinExistence type="inferred from homology"/>
<dbReference type="Pfam" id="PF12804">
    <property type="entry name" value="NTP_transf_3"/>
    <property type="match status" value="1"/>
</dbReference>
<dbReference type="Gene3D" id="3.90.550.10">
    <property type="entry name" value="Spore Coat Polysaccharide Biosynthesis Protein SpsA, Chain A"/>
    <property type="match status" value="1"/>
</dbReference>
<evidence type="ECO:0000256" key="2">
    <source>
        <dbReference type="ARBA" id="ARBA00022679"/>
    </source>
</evidence>
<comment type="domain">
    <text evidence="8">The N-terminal domain determines nucleotide recognition and specific binding, while the C-terminal domain determines the specific binding to the target protein.</text>
</comment>
<evidence type="ECO:0000313" key="11">
    <source>
        <dbReference type="Proteomes" id="UP001200022"/>
    </source>
</evidence>
<comment type="cofactor">
    <cofactor evidence="8">
        <name>Mg(2+)</name>
        <dbReference type="ChEBI" id="CHEBI:18420"/>
    </cofactor>
</comment>
<protein>
    <recommendedName>
        <fullName evidence="8">Probable molybdenum cofactor guanylyltransferase</fullName>
        <shortName evidence="8">MoCo guanylyltransferase</shortName>
        <ecNumber evidence="8">2.7.7.77</ecNumber>
    </recommendedName>
    <alternativeName>
        <fullName evidence="8">GTP:molybdopterin guanylyltransferase</fullName>
    </alternativeName>
    <alternativeName>
        <fullName evidence="8">Mo-MPT guanylyltransferase</fullName>
    </alternativeName>
    <alternativeName>
        <fullName evidence="8">Molybdopterin guanylyltransferase</fullName>
    </alternativeName>
    <alternativeName>
        <fullName evidence="8">Molybdopterin-guanine dinucleotide synthase</fullName>
        <shortName evidence="8">MGD synthase</shortName>
    </alternativeName>
</protein>
<dbReference type="InterPro" id="IPR025877">
    <property type="entry name" value="MobA-like_NTP_Trfase"/>
</dbReference>
<evidence type="ECO:0000313" key="10">
    <source>
        <dbReference type="EMBL" id="MCF7560174.1"/>
    </source>
</evidence>
<sequence length="194" mass="21860">MLDKNNITGIILAGGKSSRMGTDKGFLILKNKPFVQYSIDALSPLVSKIIIVSNNPDYDVFMIDRIEDVIKNAGPVAGIYSALEASSTEYNLILSCDIPLITSEILQELIDFADDTHDIIQMESDGKSMPLIALYKKQVAKTFYSLLQQDERRLRIAVNNCKVKNIVLDKHQIKHTMNVNTQTEYKTVENEYND</sequence>
<keyword evidence="3 8" id="KW-0479">Metal-binding</keyword>
<evidence type="ECO:0000259" key="9">
    <source>
        <dbReference type="Pfam" id="PF12804"/>
    </source>
</evidence>
<evidence type="ECO:0000256" key="5">
    <source>
        <dbReference type="ARBA" id="ARBA00022842"/>
    </source>
</evidence>
<dbReference type="InterPro" id="IPR029044">
    <property type="entry name" value="Nucleotide-diphossugar_trans"/>
</dbReference>
<dbReference type="PANTHER" id="PTHR19136:SF81">
    <property type="entry name" value="MOLYBDENUM COFACTOR GUANYLYLTRANSFERASE"/>
    <property type="match status" value="1"/>
</dbReference>
<comment type="caution">
    <text evidence="10">The sequence shown here is derived from an EMBL/GenBank/DDBJ whole genome shotgun (WGS) entry which is preliminary data.</text>
</comment>
<dbReference type="PANTHER" id="PTHR19136">
    <property type="entry name" value="MOLYBDENUM COFACTOR GUANYLYLTRANSFERASE"/>
    <property type="match status" value="1"/>
</dbReference>